<dbReference type="Pfam" id="PF25443">
    <property type="entry name" value="ANG-1"/>
    <property type="match status" value="1"/>
</dbReference>
<feature type="domain" description="Fibrinogen C-terminal" evidence="10">
    <location>
        <begin position="263"/>
        <end position="483"/>
    </location>
</feature>
<keyword evidence="11" id="KW-1185">Reference proteome</keyword>
<evidence type="ECO:0000256" key="7">
    <source>
        <dbReference type="ARBA" id="ARBA00023180"/>
    </source>
</evidence>
<dbReference type="Gene3D" id="3.90.215.10">
    <property type="entry name" value="Gamma Fibrinogen, chain A, domain 1"/>
    <property type="match status" value="1"/>
</dbReference>
<evidence type="ECO:0000256" key="3">
    <source>
        <dbReference type="ARBA" id="ARBA00022657"/>
    </source>
</evidence>
<name>A0A6P7JRW3_9TELE</name>
<keyword evidence="5 8" id="KW-0175">Coiled coil</keyword>
<keyword evidence="4 9" id="KW-0732">Signal</keyword>
<evidence type="ECO:0000256" key="2">
    <source>
        <dbReference type="ARBA" id="ARBA00022525"/>
    </source>
</evidence>
<dbReference type="InterPro" id="IPR036056">
    <property type="entry name" value="Fibrinogen-like_C"/>
</dbReference>
<evidence type="ECO:0000256" key="8">
    <source>
        <dbReference type="SAM" id="Coils"/>
    </source>
</evidence>
<feature type="chain" id="PRO_5028387298" evidence="9">
    <location>
        <begin position="21"/>
        <end position="488"/>
    </location>
</feature>
<comment type="subcellular location">
    <subcellularLocation>
        <location evidence="1">Secreted</location>
    </subcellularLocation>
</comment>
<dbReference type="PANTHER" id="PTHR47221:SF6">
    <property type="entry name" value="FIBRINOGEN ALPHA CHAIN"/>
    <property type="match status" value="1"/>
</dbReference>
<dbReference type="InterPro" id="IPR014716">
    <property type="entry name" value="Fibrinogen_a/b/g_C_1"/>
</dbReference>
<dbReference type="GO" id="GO:0007596">
    <property type="term" value="P:blood coagulation"/>
    <property type="evidence" value="ECO:0007669"/>
    <property type="project" value="InterPro"/>
</dbReference>
<dbReference type="Proteomes" id="UP000515145">
    <property type="component" value="Chromosome 15"/>
</dbReference>
<dbReference type="AlphaFoldDB" id="A0A6P7JRW3"/>
<evidence type="ECO:0000313" key="11">
    <source>
        <dbReference type="Proteomes" id="UP000515145"/>
    </source>
</evidence>
<dbReference type="InterPro" id="IPR037579">
    <property type="entry name" value="FIB_ANG-like"/>
</dbReference>
<dbReference type="InterPro" id="IPR057439">
    <property type="entry name" value="ANG-1/2/4"/>
</dbReference>
<accession>A0A6P7JRW3</accession>
<protein>
    <submittedName>
        <fullName evidence="12">Angiopoietin-2a</fullName>
    </submittedName>
</protein>
<feature type="signal peptide" evidence="9">
    <location>
        <begin position="1"/>
        <end position="20"/>
    </location>
</feature>
<dbReference type="PANTHER" id="PTHR47221">
    <property type="entry name" value="FIBRINOGEN ALPHA CHAIN"/>
    <property type="match status" value="1"/>
</dbReference>
<evidence type="ECO:0000256" key="6">
    <source>
        <dbReference type="ARBA" id="ARBA00023157"/>
    </source>
</evidence>
<evidence type="ECO:0000256" key="5">
    <source>
        <dbReference type="ARBA" id="ARBA00023054"/>
    </source>
</evidence>
<dbReference type="CDD" id="cd00087">
    <property type="entry name" value="FReD"/>
    <property type="match status" value="1"/>
</dbReference>
<gene>
    <name evidence="12" type="primary">angpt2a</name>
</gene>
<keyword evidence="3" id="KW-0037">Angiogenesis</keyword>
<dbReference type="SMART" id="SM00186">
    <property type="entry name" value="FBG"/>
    <property type="match status" value="1"/>
</dbReference>
<dbReference type="NCBIfam" id="NF040941">
    <property type="entry name" value="GGGWT_bact"/>
    <property type="match status" value="1"/>
</dbReference>
<evidence type="ECO:0000259" key="10">
    <source>
        <dbReference type="PROSITE" id="PS51406"/>
    </source>
</evidence>
<dbReference type="RefSeq" id="XP_028279645.1">
    <property type="nucleotide sequence ID" value="XM_028423844.1"/>
</dbReference>
<dbReference type="GeneID" id="114447522"/>
<evidence type="ECO:0000256" key="4">
    <source>
        <dbReference type="ARBA" id="ARBA00022729"/>
    </source>
</evidence>
<dbReference type="InParanoid" id="A0A6P7JRW3"/>
<dbReference type="GO" id="GO:0001525">
    <property type="term" value="P:angiogenesis"/>
    <property type="evidence" value="ECO:0007669"/>
    <property type="project" value="UniProtKB-KW"/>
</dbReference>
<dbReference type="CTD" id="101101687"/>
<dbReference type="Gene3D" id="4.10.530.10">
    <property type="entry name" value="Gamma-fibrinogen Carboxyl Terminal Fragment, domain 2"/>
    <property type="match status" value="1"/>
</dbReference>
<dbReference type="Pfam" id="PF00147">
    <property type="entry name" value="Fibrinogen_C"/>
    <property type="match status" value="1"/>
</dbReference>
<feature type="coiled-coil region" evidence="8">
    <location>
        <begin position="154"/>
        <end position="188"/>
    </location>
</feature>
<evidence type="ECO:0000256" key="9">
    <source>
        <dbReference type="SAM" id="SignalP"/>
    </source>
</evidence>
<keyword evidence="6" id="KW-1015">Disulfide bond</keyword>
<keyword evidence="7" id="KW-0325">Glycoprotein</keyword>
<reference evidence="12" key="1">
    <citation type="submission" date="2025-08" db="UniProtKB">
        <authorList>
            <consortium name="RefSeq"/>
        </authorList>
    </citation>
    <scope>IDENTIFICATION</scope>
</reference>
<proteinExistence type="predicted"/>
<dbReference type="GO" id="GO:0005576">
    <property type="term" value="C:extracellular region"/>
    <property type="evidence" value="ECO:0007669"/>
    <property type="project" value="UniProtKB-SubCell"/>
</dbReference>
<dbReference type="InterPro" id="IPR020837">
    <property type="entry name" value="Fibrinogen_CS"/>
</dbReference>
<dbReference type="PROSITE" id="PS00514">
    <property type="entry name" value="FIBRINOGEN_C_1"/>
    <property type="match status" value="1"/>
</dbReference>
<dbReference type="SUPFAM" id="SSF56496">
    <property type="entry name" value="Fibrinogen C-terminal domain-like"/>
    <property type="match status" value="1"/>
</dbReference>
<evidence type="ECO:0000313" key="12">
    <source>
        <dbReference type="RefSeq" id="XP_028279645.1"/>
    </source>
</evidence>
<organism evidence="11 12">
    <name type="scientific">Parambassis ranga</name>
    <name type="common">Indian glassy fish</name>
    <dbReference type="NCBI Taxonomy" id="210632"/>
    <lineage>
        <taxon>Eukaryota</taxon>
        <taxon>Metazoa</taxon>
        <taxon>Chordata</taxon>
        <taxon>Craniata</taxon>
        <taxon>Vertebrata</taxon>
        <taxon>Euteleostomi</taxon>
        <taxon>Actinopterygii</taxon>
        <taxon>Neopterygii</taxon>
        <taxon>Teleostei</taxon>
        <taxon>Neoteleostei</taxon>
        <taxon>Acanthomorphata</taxon>
        <taxon>Ovalentaria</taxon>
        <taxon>Ambassidae</taxon>
        <taxon>Parambassis</taxon>
    </lineage>
</organism>
<dbReference type="InterPro" id="IPR002181">
    <property type="entry name" value="Fibrinogen_a/b/g_C_dom"/>
</dbReference>
<evidence type="ECO:0000256" key="1">
    <source>
        <dbReference type="ARBA" id="ARBA00004613"/>
    </source>
</evidence>
<dbReference type="OrthoDB" id="7735366at2759"/>
<dbReference type="PROSITE" id="PS51406">
    <property type="entry name" value="FIBRINOGEN_C_2"/>
    <property type="match status" value="1"/>
</dbReference>
<sequence>MLKVDLLVLSFCLGLGYSAAAKRQYQIQNGPCSYTFLLPEQDSCQTNNYNYPIQEDGPVDNESTQRLEQLESIMENNTQWLLKLENYIQDSMKQDMVQIQQTAVQNHTATMIEIGTNLLSQTAEQTRKLTNVEAQVIHHTTRLERQLLENSISTNKLEKQLIVQTNEINKLNDKNSFLEKKVEEMDEQRQVELKMLREEKVQLQTLILRQTAIIGKLEQQLLRVSSNNTILQQQQQELLDTVNNLIHTISDGSTGKTKTAMMQDNPTTYMDCAAVYKSGNTHSGVYTLTLPNSTMEVKAFCDMETDGGGWTVLQKRFDGHVDFHRTWQEYKKGFGEPSGEFWLGNDFVSRLTNQQMYKLRIQLNDWEGNSGYSQYDQFSLDNEAQNYRIHLKGYSGTAGKISSIGQPGSDFSTKDADNDKCVCKCSQLTTGGWWFDACGPSNLNGMYYQHGQNSNRFNGIKWYYWKGSGYSLKSTTMMIRPADFSGSL</sequence>
<dbReference type="FunFam" id="3.90.215.10:FF:000001">
    <property type="entry name" value="Tenascin isoform 1"/>
    <property type="match status" value="1"/>
</dbReference>
<keyword evidence="2" id="KW-0964">Secreted</keyword>
<dbReference type="FunFam" id="4.10.530.10:FF:000001">
    <property type="entry name" value="angiopoietin-2 isoform X1"/>
    <property type="match status" value="1"/>
</dbReference>